<reference evidence="2 3" key="1">
    <citation type="submission" date="2019-11" db="EMBL/GenBank/DDBJ databases">
        <title>Comparative genomics of hydrocarbon-degrading Desulfosarcina strains.</title>
        <authorList>
            <person name="Watanabe M."/>
            <person name="Kojima H."/>
            <person name="Fukui M."/>
        </authorList>
    </citation>
    <scope>NUCLEOTIDE SEQUENCE [LARGE SCALE GENOMIC DNA]</scope>
    <source>
        <strain evidence="3">oXyS1</strain>
    </source>
</reference>
<name>A0A5K8AIZ2_9BACT</name>
<evidence type="ECO:0000313" key="2">
    <source>
        <dbReference type="EMBL" id="BBO92466.1"/>
    </source>
</evidence>
<accession>A0A5K8AIZ2</accession>
<feature type="signal peptide" evidence="1">
    <location>
        <begin position="1"/>
        <end position="23"/>
    </location>
</feature>
<proteinExistence type="predicted"/>
<dbReference type="Proteomes" id="UP000422108">
    <property type="component" value="Chromosome"/>
</dbReference>
<dbReference type="AlphaFoldDB" id="A0A5K8AIZ2"/>
<feature type="chain" id="PRO_5024409881" evidence="1">
    <location>
        <begin position="24"/>
        <end position="43"/>
    </location>
</feature>
<evidence type="ECO:0000256" key="1">
    <source>
        <dbReference type="SAM" id="SignalP"/>
    </source>
</evidence>
<sequence length="43" mass="4628">MNLQKVVRWVVAGLMLCVSPAFGENSDSAEETVSELDTMVVTA</sequence>
<keyword evidence="1" id="KW-0732">Signal</keyword>
<dbReference type="RefSeq" id="WP_269434955.1">
    <property type="nucleotide sequence ID" value="NZ_AP021879.1"/>
</dbReference>
<protein>
    <submittedName>
        <fullName evidence="2">Uncharacterized protein</fullName>
    </submittedName>
</protein>
<keyword evidence="3" id="KW-1185">Reference proteome</keyword>
<organism evidence="2 3">
    <name type="scientific">Desulfosarcina ovata subsp. ovata</name>
    <dbReference type="NCBI Taxonomy" id="2752305"/>
    <lineage>
        <taxon>Bacteria</taxon>
        <taxon>Pseudomonadati</taxon>
        <taxon>Thermodesulfobacteriota</taxon>
        <taxon>Desulfobacteria</taxon>
        <taxon>Desulfobacterales</taxon>
        <taxon>Desulfosarcinaceae</taxon>
        <taxon>Desulfosarcina</taxon>
    </lineage>
</organism>
<evidence type="ECO:0000313" key="3">
    <source>
        <dbReference type="Proteomes" id="UP000422108"/>
    </source>
</evidence>
<gene>
    <name evidence="2" type="ORF">DSCOOX_56460</name>
</gene>
<dbReference type="EMBL" id="AP021879">
    <property type="protein sequence ID" value="BBO92466.1"/>
    <property type="molecule type" value="Genomic_DNA"/>
</dbReference>